<reference evidence="2 3" key="1">
    <citation type="submission" date="2019-06" db="EMBL/GenBank/DDBJ databases">
        <authorList>
            <person name="Palmer J.M."/>
        </authorList>
    </citation>
    <scope>NUCLEOTIDE SEQUENCE [LARGE SCALE GENOMIC DNA]</scope>
    <source>
        <strain evidence="2 3">TWF788</strain>
    </source>
</reference>
<name>A0A7C8Q4U4_ORBOL</name>
<organism evidence="2 3">
    <name type="scientific">Orbilia oligospora</name>
    <name type="common">Nematode-trapping fungus</name>
    <name type="synonym">Arthrobotrys oligospora</name>
    <dbReference type="NCBI Taxonomy" id="2813651"/>
    <lineage>
        <taxon>Eukaryota</taxon>
        <taxon>Fungi</taxon>
        <taxon>Dikarya</taxon>
        <taxon>Ascomycota</taxon>
        <taxon>Pezizomycotina</taxon>
        <taxon>Orbiliomycetes</taxon>
        <taxon>Orbiliales</taxon>
        <taxon>Orbiliaceae</taxon>
        <taxon>Orbilia</taxon>
    </lineage>
</organism>
<feature type="region of interest" description="Disordered" evidence="1">
    <location>
        <begin position="212"/>
        <end position="236"/>
    </location>
</feature>
<accession>A0A7C8Q4U4</accession>
<feature type="region of interest" description="Disordered" evidence="1">
    <location>
        <begin position="401"/>
        <end position="425"/>
    </location>
</feature>
<proteinExistence type="predicted"/>
<dbReference type="EMBL" id="JAABOE010000001">
    <property type="protein sequence ID" value="KAF3192445.1"/>
    <property type="molecule type" value="Genomic_DNA"/>
</dbReference>
<comment type="caution">
    <text evidence="2">The sequence shown here is derived from an EMBL/GenBank/DDBJ whole genome shotgun (WGS) entry which is preliminary data.</text>
</comment>
<feature type="region of interest" description="Disordered" evidence="1">
    <location>
        <begin position="527"/>
        <end position="551"/>
    </location>
</feature>
<dbReference type="AlphaFoldDB" id="A0A7C8Q4U4"/>
<feature type="region of interest" description="Disordered" evidence="1">
    <location>
        <begin position="304"/>
        <end position="339"/>
    </location>
</feature>
<evidence type="ECO:0000313" key="2">
    <source>
        <dbReference type="EMBL" id="KAF3192445.1"/>
    </source>
</evidence>
<feature type="compositionally biased region" description="Basic residues" evidence="1">
    <location>
        <begin position="314"/>
        <end position="326"/>
    </location>
</feature>
<feature type="region of interest" description="Disordered" evidence="1">
    <location>
        <begin position="1"/>
        <end position="33"/>
    </location>
</feature>
<protein>
    <submittedName>
        <fullName evidence="2">Uncharacterized protein</fullName>
    </submittedName>
</protein>
<evidence type="ECO:0000256" key="1">
    <source>
        <dbReference type="SAM" id="MobiDB-lite"/>
    </source>
</evidence>
<feature type="region of interest" description="Disordered" evidence="1">
    <location>
        <begin position="248"/>
        <end position="271"/>
    </location>
</feature>
<evidence type="ECO:0000313" key="3">
    <source>
        <dbReference type="Proteomes" id="UP000479691"/>
    </source>
</evidence>
<feature type="compositionally biased region" description="Acidic residues" evidence="1">
    <location>
        <begin position="535"/>
        <end position="551"/>
    </location>
</feature>
<dbReference type="Proteomes" id="UP000479691">
    <property type="component" value="Unassembled WGS sequence"/>
</dbReference>
<gene>
    <name evidence="2" type="ORF">TWF788_000059</name>
</gene>
<feature type="compositionally biased region" description="Acidic residues" evidence="1">
    <location>
        <begin position="259"/>
        <end position="270"/>
    </location>
</feature>
<sequence>MAENSINMDNPKDLDEKEPDQGSETKPSLAPKKTPEYFIPKINRLAAVYPHRLTEQGVIGLIVTSSTPEDIDFWPQIIGQELLSRGQVTEDIAENVGLRILSHFAKNSGNFLRTIYDISVAKKEAAARLEAWKARAAAGEREKTREELQQVLFDRELERRYARDGDIPKFSLTVTPASPVICAPAFQGRSRSAPSAATIVARISEYEQPSAWLPTGPQLAASESESESGSQKLLEGPDTTVAVARTFEEATTQTSQTDSDTELGESEESNFEISPQYPLMKFDFPPPGASFAASASPEVLKALEKFGPPPIKPVSKKRKRKNKNKPKPQPAKETKSFGTQTSPYLVMASPVRVPALPALPAPNPVSFPTLPSALTSKYAGDLGNPQNYRTSTFSQIYRQRDNAGKQPVQQQAGGQSTNTHQNNNLFGDALRRSSAFGGPAAYAGPLRMGSAPLKPNFGQPFMSATAPGNNVAQMGIVHTNPRFTPIHLLAEPLYPGVQQFTGNGLSGTPSTNTIGHLSEASTVTISSEIEIKDGEESELEDGEICSDDGTE</sequence>
<feature type="compositionally biased region" description="Polar residues" evidence="1">
    <location>
        <begin position="407"/>
        <end position="425"/>
    </location>
</feature>